<organism evidence="1 2">
    <name type="scientific">Streptococcus infantarius</name>
    <dbReference type="NCBI Taxonomy" id="102684"/>
    <lineage>
        <taxon>Bacteria</taxon>
        <taxon>Bacillati</taxon>
        <taxon>Bacillota</taxon>
        <taxon>Bacilli</taxon>
        <taxon>Lactobacillales</taxon>
        <taxon>Streptococcaceae</taxon>
        <taxon>Streptococcus</taxon>
    </lineage>
</organism>
<gene>
    <name evidence="1" type="ORF">NCTC13760_00310</name>
</gene>
<evidence type="ECO:0000313" key="2">
    <source>
        <dbReference type="Proteomes" id="UP000255352"/>
    </source>
</evidence>
<reference evidence="1 2" key="1">
    <citation type="submission" date="2018-06" db="EMBL/GenBank/DDBJ databases">
        <authorList>
            <consortium name="Pathogen Informatics"/>
            <person name="Doyle S."/>
        </authorList>
    </citation>
    <scope>NUCLEOTIDE SEQUENCE [LARGE SCALE GENOMIC DNA]</scope>
    <source>
        <strain evidence="1 2">NCTC13760</strain>
    </source>
</reference>
<dbReference type="RefSeq" id="WP_006531385.1">
    <property type="nucleotide sequence ID" value="NZ_CABKNK020000009.1"/>
</dbReference>
<name>A0A380KMT1_9STRE</name>
<dbReference type="EMBL" id="UHFP01000001">
    <property type="protein sequence ID" value="SUN67663.1"/>
    <property type="molecule type" value="Genomic_DNA"/>
</dbReference>
<proteinExistence type="predicted"/>
<protein>
    <submittedName>
        <fullName evidence="1">Uncharacterized protein</fullName>
    </submittedName>
</protein>
<dbReference type="AlphaFoldDB" id="A0A380KMT1"/>
<sequence length="186" mass="21829">MSSIYVKNLINTVIEKSVNKSWNTAVLEWEIDDVIEDENHESSCICGKENIRYLFTIKNINNQNTLFPIGSSCIKKFEREDLNELTLVNEKLFKLFHAVKANAFITLDSKYFSRKLLKYMFDQGAFPPNQYNKYNGDKDYEFMLKMFNMRGEPSENQLKKIRAIILNSIKPYLIQLLNDKVAKKSF</sequence>
<accession>A0A380KMT1</accession>
<dbReference type="GeneID" id="69902531"/>
<evidence type="ECO:0000313" key="1">
    <source>
        <dbReference type="EMBL" id="SUN67663.1"/>
    </source>
</evidence>
<dbReference type="Proteomes" id="UP000255352">
    <property type="component" value="Unassembled WGS sequence"/>
</dbReference>